<reference evidence="2" key="1">
    <citation type="submission" date="2022-01" db="EMBL/GenBank/DDBJ databases">
        <title>Gillisia lutea sp. nov., isolated from marine plastic residues from the Malvarosa beach (Valencia, Spain).</title>
        <authorList>
            <person name="Vidal-Verdu A."/>
            <person name="Molina-Menor E."/>
            <person name="Satari L."/>
            <person name="Pascual J."/>
            <person name="Pereto J."/>
            <person name="Porcar M."/>
        </authorList>
    </citation>
    <scope>NUCLEOTIDE SEQUENCE</scope>
    <source>
        <strain evidence="2">M10.2A</strain>
    </source>
</reference>
<protein>
    <submittedName>
        <fullName evidence="2">Uncharacterized protein</fullName>
    </submittedName>
</protein>
<comment type="caution">
    <text evidence="2">The sequence shown here is derived from an EMBL/GenBank/DDBJ whole genome shotgun (WGS) entry which is preliminary data.</text>
</comment>
<gene>
    <name evidence="2" type="ORF">L1I30_05575</name>
</gene>
<evidence type="ECO:0000313" key="2">
    <source>
        <dbReference type="EMBL" id="MCF4101126.1"/>
    </source>
</evidence>
<evidence type="ECO:0000256" key="1">
    <source>
        <dbReference type="SAM" id="Phobius"/>
    </source>
</evidence>
<feature type="transmembrane region" description="Helical" evidence="1">
    <location>
        <begin position="7"/>
        <end position="27"/>
    </location>
</feature>
<keyword evidence="1" id="KW-1133">Transmembrane helix</keyword>
<name>A0ABS9EE49_9FLAO</name>
<keyword evidence="3" id="KW-1185">Reference proteome</keyword>
<sequence>MRLSSKFKAVVFFMFLFFGIFLVWYTVEYSMEKAEEYEINSSKLPNRILIATQGSEFKNALTIELVKKLKNDSVFIKVIDISSLKGTQPESYNAIVIIHTWENRKPPKAVADFVEIAETTKLVVVTTSGQGDSKMKGIDAITGESRLEDAPIVVEKIKLKLEKIQGKLP</sequence>
<organism evidence="2 3">
    <name type="scientific">Gillisia lutea</name>
    <dbReference type="NCBI Taxonomy" id="2909668"/>
    <lineage>
        <taxon>Bacteria</taxon>
        <taxon>Pseudomonadati</taxon>
        <taxon>Bacteroidota</taxon>
        <taxon>Flavobacteriia</taxon>
        <taxon>Flavobacteriales</taxon>
        <taxon>Flavobacteriaceae</taxon>
        <taxon>Gillisia</taxon>
    </lineage>
</organism>
<dbReference type="Proteomes" id="UP001179363">
    <property type="component" value="Unassembled WGS sequence"/>
</dbReference>
<dbReference type="RefSeq" id="WP_236133276.1">
    <property type="nucleotide sequence ID" value="NZ_JAKGTH010000007.1"/>
</dbReference>
<accession>A0ABS9EE49</accession>
<dbReference type="EMBL" id="JAKGTH010000007">
    <property type="protein sequence ID" value="MCF4101126.1"/>
    <property type="molecule type" value="Genomic_DNA"/>
</dbReference>
<evidence type="ECO:0000313" key="3">
    <source>
        <dbReference type="Proteomes" id="UP001179363"/>
    </source>
</evidence>
<keyword evidence="1" id="KW-0472">Membrane</keyword>
<proteinExistence type="predicted"/>
<keyword evidence="1" id="KW-0812">Transmembrane</keyword>